<evidence type="ECO:0000313" key="2">
    <source>
        <dbReference type="EMBL" id="MBN3558350.1"/>
    </source>
</evidence>
<dbReference type="AlphaFoldDB" id="A0AA40ZXN9"/>
<evidence type="ECO:0000313" key="3">
    <source>
        <dbReference type="Proteomes" id="UP000704529"/>
    </source>
</evidence>
<keyword evidence="1" id="KW-0812">Transmembrane</keyword>
<dbReference type="Proteomes" id="UP000704529">
    <property type="component" value="Unassembled WGS sequence"/>
</dbReference>
<accession>A0AA40ZXN9</accession>
<proteinExistence type="predicted"/>
<dbReference type="InterPro" id="IPR009325">
    <property type="entry name" value="DUF983"/>
</dbReference>
<feature type="transmembrane region" description="Helical" evidence="1">
    <location>
        <begin position="97"/>
        <end position="116"/>
    </location>
</feature>
<sequence length="151" mass="16081">MSGVAGARRFIVAEFTPPTIAQAAFQGLCPRCGQPHLFAGPVFSTKVTTFADACAACGLDFTRFNVGDGPAAFLTLILGTIITIAAITVELTLHPPLWLQMAIWLPLTAIGVVYSLRIAKSALMAAEYRNEAREGAVVRPEDDEDARDGES</sequence>
<organism evidence="2 3">
    <name type="scientific">Sphingomonas yabuuchiae</name>
    <dbReference type="NCBI Taxonomy" id="172044"/>
    <lineage>
        <taxon>Bacteria</taxon>
        <taxon>Pseudomonadati</taxon>
        <taxon>Pseudomonadota</taxon>
        <taxon>Alphaproteobacteria</taxon>
        <taxon>Sphingomonadales</taxon>
        <taxon>Sphingomonadaceae</taxon>
        <taxon>Sphingomonas</taxon>
    </lineage>
</organism>
<feature type="transmembrane region" description="Helical" evidence="1">
    <location>
        <begin position="71"/>
        <end position="91"/>
    </location>
</feature>
<reference evidence="2" key="1">
    <citation type="submission" date="2021-01" db="EMBL/GenBank/DDBJ databases">
        <title>Genome Sequencing of Type Strains.</title>
        <authorList>
            <person name="Lemaire J.F."/>
            <person name="Inderbitzin P."/>
            <person name="Collins S.B."/>
            <person name="Wespe N."/>
            <person name="Knight-Connoni V."/>
        </authorList>
    </citation>
    <scope>NUCLEOTIDE SEQUENCE</scope>
    <source>
        <strain evidence="2">DSM 14562</strain>
    </source>
</reference>
<keyword evidence="1" id="KW-1133">Transmembrane helix</keyword>
<dbReference type="Pfam" id="PF06170">
    <property type="entry name" value="DUF983"/>
    <property type="match status" value="1"/>
</dbReference>
<dbReference type="EMBL" id="JAFHKU010000127">
    <property type="protein sequence ID" value="MBN3558350.1"/>
    <property type="molecule type" value="Genomic_DNA"/>
</dbReference>
<evidence type="ECO:0000256" key="1">
    <source>
        <dbReference type="SAM" id="Phobius"/>
    </source>
</evidence>
<protein>
    <submittedName>
        <fullName evidence="2">DUF983 domain-containing protein</fullName>
    </submittedName>
</protein>
<name>A0AA40ZXN9_9SPHN</name>
<gene>
    <name evidence="2" type="ORF">JYA60_08930</name>
</gene>
<keyword evidence="1" id="KW-0472">Membrane</keyword>
<comment type="caution">
    <text evidence="2">The sequence shown here is derived from an EMBL/GenBank/DDBJ whole genome shotgun (WGS) entry which is preliminary data.</text>
</comment>